<gene>
    <name evidence="2" type="ORF">C7N83_01655</name>
</gene>
<evidence type="ECO:0000313" key="2">
    <source>
        <dbReference type="EMBL" id="PSJ81273.1"/>
    </source>
</evidence>
<evidence type="ECO:0000256" key="1">
    <source>
        <dbReference type="SAM" id="SignalP"/>
    </source>
</evidence>
<accession>A0A2P7U2Y2</accession>
<organism evidence="2 3">
    <name type="scientific">Neisseria iguanae</name>
    <dbReference type="NCBI Taxonomy" id="90242"/>
    <lineage>
        <taxon>Bacteria</taxon>
        <taxon>Pseudomonadati</taxon>
        <taxon>Pseudomonadota</taxon>
        <taxon>Betaproteobacteria</taxon>
        <taxon>Neisseriales</taxon>
        <taxon>Neisseriaceae</taxon>
        <taxon>Neisseria</taxon>
    </lineage>
</organism>
<reference evidence="2 3" key="1">
    <citation type="submission" date="2018-03" db="EMBL/GenBank/DDBJ databases">
        <title>Neisseria weixii sp. nov., isolated from the intestinal contents of Tibetan Plateau pika (Ochotona curzoniae) in Yushu, Qinghai Province, China.</title>
        <authorList>
            <person name="Gui Z."/>
        </authorList>
    </citation>
    <scope>NUCLEOTIDE SEQUENCE [LARGE SCALE GENOMIC DNA]</scope>
    <source>
        <strain evidence="2 3">ATCC 51483</strain>
    </source>
</reference>
<dbReference type="RefSeq" id="WP_106740149.1">
    <property type="nucleotide sequence ID" value="NZ_PXYY01000005.1"/>
</dbReference>
<name>A0A2P7U2Y2_9NEIS</name>
<proteinExistence type="predicted"/>
<keyword evidence="3" id="KW-1185">Reference proteome</keyword>
<feature type="signal peptide" evidence="1">
    <location>
        <begin position="1"/>
        <end position="18"/>
    </location>
</feature>
<protein>
    <submittedName>
        <fullName evidence="2">Uncharacterized protein</fullName>
    </submittedName>
</protein>
<dbReference type="Proteomes" id="UP000241868">
    <property type="component" value="Unassembled WGS sequence"/>
</dbReference>
<dbReference type="AlphaFoldDB" id="A0A2P7U2Y2"/>
<evidence type="ECO:0000313" key="3">
    <source>
        <dbReference type="Proteomes" id="UP000241868"/>
    </source>
</evidence>
<feature type="chain" id="PRO_5015134222" evidence="1">
    <location>
        <begin position="19"/>
        <end position="161"/>
    </location>
</feature>
<keyword evidence="1" id="KW-0732">Signal</keyword>
<sequence>MKCVYTALALCITLGACAAANTNTRDLIFQQESYKFTAFQNQDGGFRNHLYTARNHPERSLILTGEALPPYVTAQEYVNQRMQLEQRHRKNDCTVTKKSLRQTVYYVCQVRHEPTTLVYLPGAVKGYGFVKIYGNKKGLSSAGQQKAAEDLIRLELPFPTE</sequence>
<dbReference type="EMBL" id="PXYY01000005">
    <property type="protein sequence ID" value="PSJ81273.1"/>
    <property type="molecule type" value="Genomic_DNA"/>
</dbReference>
<dbReference type="PROSITE" id="PS51257">
    <property type="entry name" value="PROKAR_LIPOPROTEIN"/>
    <property type="match status" value="1"/>
</dbReference>
<comment type="caution">
    <text evidence="2">The sequence shown here is derived from an EMBL/GenBank/DDBJ whole genome shotgun (WGS) entry which is preliminary data.</text>
</comment>